<sequence>MKLFLVLACTVNTAVAVLEGNELWPSGSILQARQLNDFLHLPRSSPIQRRESYVGLLPRSNVLQHRSDQPQRSGSSRGQGSPRGQELPRLPDSIVSRPSSGSQNPSQPARHGSPTIKSSALAQGPASLKVGSGENARTREVPLGQNDAMHDAHAQFSMAKAESRRPPPRDGHRPPTQVLEAGAKGQSVSALVQPGEKGKGRIRVETPAGVEDTTFRNAEGKYEAAGSSVPGGARVMAKSYRGGKVTVFAADQDTTPRGR</sequence>
<feature type="compositionally biased region" description="Basic and acidic residues" evidence="1">
    <location>
        <begin position="161"/>
        <end position="173"/>
    </location>
</feature>
<feature type="compositionally biased region" description="Low complexity" evidence="1">
    <location>
        <begin position="70"/>
        <end position="85"/>
    </location>
</feature>
<reference evidence="3" key="1">
    <citation type="submission" date="2021-03" db="EMBL/GenBank/DDBJ databases">
        <authorList>
            <person name="Tagirdzhanova G."/>
        </authorList>
    </citation>
    <scope>NUCLEOTIDE SEQUENCE</scope>
</reference>
<comment type="caution">
    <text evidence="3">The sequence shown here is derived from an EMBL/GenBank/DDBJ whole genome shotgun (WGS) entry which is preliminary data.</text>
</comment>
<feature type="region of interest" description="Disordered" evidence="1">
    <location>
        <begin position="156"/>
        <end position="177"/>
    </location>
</feature>
<organism evidence="3 4">
    <name type="scientific">Gomphillus americanus</name>
    <dbReference type="NCBI Taxonomy" id="1940652"/>
    <lineage>
        <taxon>Eukaryota</taxon>
        <taxon>Fungi</taxon>
        <taxon>Dikarya</taxon>
        <taxon>Ascomycota</taxon>
        <taxon>Pezizomycotina</taxon>
        <taxon>Lecanoromycetes</taxon>
        <taxon>OSLEUM clade</taxon>
        <taxon>Ostropomycetidae</taxon>
        <taxon>Ostropales</taxon>
        <taxon>Graphidaceae</taxon>
        <taxon>Gomphilloideae</taxon>
        <taxon>Gomphillus</taxon>
    </lineage>
</organism>
<gene>
    <name evidence="3" type="ORF">GOMPHAMPRED_000193</name>
</gene>
<evidence type="ECO:0000313" key="3">
    <source>
        <dbReference type="EMBL" id="CAF9903329.1"/>
    </source>
</evidence>
<feature type="chain" id="PRO_5034866748" evidence="2">
    <location>
        <begin position="17"/>
        <end position="259"/>
    </location>
</feature>
<protein>
    <submittedName>
        <fullName evidence="3">Uncharacterized protein</fullName>
    </submittedName>
</protein>
<dbReference type="Proteomes" id="UP000664169">
    <property type="component" value="Unassembled WGS sequence"/>
</dbReference>
<feature type="signal peptide" evidence="2">
    <location>
        <begin position="1"/>
        <end position="16"/>
    </location>
</feature>
<feature type="region of interest" description="Disordered" evidence="1">
    <location>
        <begin position="59"/>
        <end position="136"/>
    </location>
</feature>
<proteinExistence type="predicted"/>
<dbReference type="AlphaFoldDB" id="A0A8H3EDM6"/>
<evidence type="ECO:0000313" key="4">
    <source>
        <dbReference type="Proteomes" id="UP000664169"/>
    </source>
</evidence>
<dbReference type="EMBL" id="CAJPDQ010000001">
    <property type="protein sequence ID" value="CAF9903329.1"/>
    <property type="molecule type" value="Genomic_DNA"/>
</dbReference>
<keyword evidence="4" id="KW-1185">Reference proteome</keyword>
<accession>A0A8H3EDM6</accession>
<evidence type="ECO:0000256" key="2">
    <source>
        <dbReference type="SAM" id="SignalP"/>
    </source>
</evidence>
<keyword evidence="2" id="KW-0732">Signal</keyword>
<evidence type="ECO:0000256" key="1">
    <source>
        <dbReference type="SAM" id="MobiDB-lite"/>
    </source>
</evidence>
<feature type="compositionally biased region" description="Polar residues" evidence="1">
    <location>
        <begin position="96"/>
        <end position="107"/>
    </location>
</feature>
<name>A0A8H3EDM6_9LECA</name>